<evidence type="ECO:0000313" key="2">
    <source>
        <dbReference type="Proteomes" id="UP001592528"/>
    </source>
</evidence>
<dbReference type="RefSeq" id="WP_157623652.1">
    <property type="nucleotide sequence ID" value="NZ_JBHEZZ010000002.1"/>
</dbReference>
<dbReference type="EMBL" id="JBHEZZ010000002">
    <property type="protein sequence ID" value="MFC1400440.1"/>
    <property type="molecule type" value="Genomic_DNA"/>
</dbReference>
<comment type="caution">
    <text evidence="1">The sequence shown here is derived from an EMBL/GenBank/DDBJ whole genome shotgun (WGS) entry which is preliminary data.</text>
</comment>
<evidence type="ECO:0008006" key="3">
    <source>
        <dbReference type="Google" id="ProtNLM"/>
    </source>
</evidence>
<sequence>MYIESKTGGLTGPARIGRVTFSKTGRTLHYQGRAFQSLKGAGFKANYYDTGSGAEYWISGPKKDGSDRLYGEAVPVEIDDDAREEYWREIRGLPNKAGQRLANR</sequence>
<proteinExistence type="predicted"/>
<dbReference type="Proteomes" id="UP001592528">
    <property type="component" value="Unassembled WGS sequence"/>
</dbReference>
<reference evidence="1 2" key="1">
    <citation type="submission" date="2024-09" db="EMBL/GenBank/DDBJ databases">
        <authorList>
            <person name="Lee S.D."/>
        </authorList>
    </citation>
    <scope>NUCLEOTIDE SEQUENCE [LARGE SCALE GENOMIC DNA]</scope>
    <source>
        <strain evidence="1 2">N1-5</strain>
    </source>
</reference>
<name>A0ABV6UG65_9ACTN</name>
<evidence type="ECO:0000313" key="1">
    <source>
        <dbReference type="EMBL" id="MFC1400440.1"/>
    </source>
</evidence>
<protein>
    <recommendedName>
        <fullName evidence="3">1-deoxy-D-xylulose-5-phosphate synthase</fullName>
    </recommendedName>
</protein>
<organism evidence="1 2">
    <name type="scientific">Streptacidiphilus cavernicola</name>
    <dbReference type="NCBI Taxonomy" id="3342716"/>
    <lineage>
        <taxon>Bacteria</taxon>
        <taxon>Bacillati</taxon>
        <taxon>Actinomycetota</taxon>
        <taxon>Actinomycetes</taxon>
        <taxon>Kitasatosporales</taxon>
        <taxon>Streptomycetaceae</taxon>
        <taxon>Streptacidiphilus</taxon>
    </lineage>
</organism>
<keyword evidence="2" id="KW-1185">Reference proteome</keyword>
<gene>
    <name evidence="1" type="ORF">ACEZDJ_03960</name>
</gene>
<accession>A0ABV6UG65</accession>